<dbReference type="InterPro" id="IPR042081">
    <property type="entry name" value="RNA_2'-PTrans_C"/>
</dbReference>
<reference evidence="7" key="1">
    <citation type="submission" date="2024-06" db="EMBL/GenBank/DDBJ databases">
        <title>Biodegradation of dimethachlon by Arthrobacter sp. K5: mechanistic insights and ecological implications.</title>
        <authorList>
            <person name="Hu S."/>
            <person name="Lu P."/>
        </authorList>
    </citation>
    <scope>NUCLEOTIDE SEQUENCE</scope>
    <source>
        <strain evidence="7">K5</strain>
    </source>
</reference>
<dbReference type="SUPFAM" id="SSF56399">
    <property type="entry name" value="ADP-ribosylation"/>
    <property type="match status" value="1"/>
</dbReference>
<accession>A0AAU8EP11</accession>
<dbReference type="AlphaFoldDB" id="A0AAU8EP11"/>
<dbReference type="InterPro" id="IPR002745">
    <property type="entry name" value="Ptrans_KptA/Tpt1"/>
</dbReference>
<comment type="function">
    <text evidence="4 5">Removes the 2'-phosphate from RNA via an intermediate in which the phosphate is ADP-ribosylated by NAD followed by a presumed transesterification to release the RNA and generate ADP-ribose 1''-2''-cyclic phosphate (APPR&gt;P). May function as an ADP-ribosylase.</text>
</comment>
<dbReference type="PANTHER" id="PTHR12684:SF2">
    <property type="entry name" value="TRNA 2'-PHOSPHOTRANSFERASE 1"/>
    <property type="match status" value="1"/>
</dbReference>
<keyword evidence="2 5" id="KW-0808">Transferase</keyword>
<evidence type="ECO:0000256" key="4">
    <source>
        <dbReference type="ARBA" id="ARBA00025212"/>
    </source>
</evidence>
<dbReference type="HAMAP" id="MF_00299">
    <property type="entry name" value="KptA"/>
    <property type="match status" value="1"/>
</dbReference>
<keyword evidence="3 5" id="KW-0520">NAD</keyword>
<dbReference type="PANTHER" id="PTHR12684">
    <property type="entry name" value="PUTATIVE PHOSPHOTRANSFERASE"/>
    <property type="match status" value="1"/>
</dbReference>
<organism evidence="7">
    <name type="scientific">Arthrobacter sp. K5</name>
    <dbReference type="NCBI Taxonomy" id="2839623"/>
    <lineage>
        <taxon>Bacteria</taxon>
        <taxon>Bacillati</taxon>
        <taxon>Actinomycetota</taxon>
        <taxon>Actinomycetes</taxon>
        <taxon>Micrococcales</taxon>
        <taxon>Micrococcaceae</taxon>
        <taxon>Arthrobacter</taxon>
    </lineage>
</organism>
<protein>
    <recommendedName>
        <fullName evidence="5">Probable RNA 2'-phosphotransferase</fullName>
        <ecNumber evidence="5">2.7.1.-</ecNumber>
    </recommendedName>
</protein>
<gene>
    <name evidence="5" type="primary">kptA</name>
    <name evidence="7" type="ORF">ABRP34_21760</name>
</gene>
<evidence type="ECO:0000256" key="2">
    <source>
        <dbReference type="ARBA" id="ARBA00022679"/>
    </source>
</evidence>
<dbReference type="GO" id="GO:0000215">
    <property type="term" value="F:tRNA 2'-phosphotransferase activity"/>
    <property type="evidence" value="ECO:0007669"/>
    <property type="project" value="TreeGrafter"/>
</dbReference>
<comment type="similarity">
    <text evidence="1 5">Belongs to the KptA/TPT1 family.</text>
</comment>
<feature type="compositionally biased region" description="Basic residues" evidence="6">
    <location>
        <begin position="177"/>
        <end position="188"/>
    </location>
</feature>
<dbReference type="GO" id="GO:0006388">
    <property type="term" value="P:tRNA splicing, via endonucleolytic cleavage and ligation"/>
    <property type="evidence" value="ECO:0007669"/>
    <property type="project" value="UniProtKB-UniRule"/>
</dbReference>
<dbReference type="GO" id="GO:0003950">
    <property type="term" value="F:NAD+ poly-ADP-ribosyltransferase activity"/>
    <property type="evidence" value="ECO:0007669"/>
    <property type="project" value="InterPro"/>
</dbReference>
<dbReference type="EC" id="2.7.1.-" evidence="5"/>
<dbReference type="EMBL" id="CP159279">
    <property type="protein sequence ID" value="XCH11372.1"/>
    <property type="molecule type" value="Genomic_DNA"/>
</dbReference>
<name>A0AAU8EP11_9MICC</name>
<evidence type="ECO:0000256" key="1">
    <source>
        <dbReference type="ARBA" id="ARBA00009836"/>
    </source>
</evidence>
<evidence type="ECO:0000256" key="6">
    <source>
        <dbReference type="SAM" id="MobiDB-lite"/>
    </source>
</evidence>
<dbReference type="RefSeq" id="WP_353711750.1">
    <property type="nucleotide sequence ID" value="NZ_CP159279.1"/>
</dbReference>
<evidence type="ECO:0000256" key="5">
    <source>
        <dbReference type="HAMAP-Rule" id="MF_00299"/>
    </source>
</evidence>
<dbReference type="Gene3D" id="3.20.170.30">
    <property type="match status" value="1"/>
</dbReference>
<feature type="region of interest" description="Disordered" evidence="6">
    <location>
        <begin position="157"/>
        <end position="188"/>
    </location>
</feature>
<dbReference type="Pfam" id="PF01885">
    <property type="entry name" value="PTS_2-RNA"/>
    <property type="match status" value="1"/>
</dbReference>
<evidence type="ECO:0000256" key="3">
    <source>
        <dbReference type="ARBA" id="ARBA00023027"/>
    </source>
</evidence>
<evidence type="ECO:0000313" key="7">
    <source>
        <dbReference type="EMBL" id="XCH11372.1"/>
    </source>
</evidence>
<sequence>MNSRPSRSEISRVLSHALRHAPSEYGLALDPQGWAPVSELLRALHRLGQEWESVDVTTIREVLEASQKKRHQLGEGRIRALYGHSIPLQAQYEPTPPPPVLFHGTARATVPAIRVSGILPMQRQYVHLAETVEQGRQVGMRKDRNPAILTVDTVSPRQVGSSSIGGNQGFGWPQASRPRRWGPRCNSH</sequence>
<dbReference type="Gene3D" id="1.10.10.970">
    <property type="entry name" value="RNA 2'-phosphotransferase, Tpt1/KptA family, N-terminal domain"/>
    <property type="match status" value="1"/>
</dbReference>
<dbReference type="InterPro" id="IPR022928">
    <property type="entry name" value="RNA_2'-PTrans_KptA"/>
</dbReference>
<dbReference type="InterPro" id="IPR042080">
    <property type="entry name" value="RNA_2'-PTrans_N"/>
</dbReference>
<proteinExistence type="inferred from homology"/>